<dbReference type="RefSeq" id="WP_090168808.1">
    <property type="nucleotide sequence ID" value="NZ_FOFB01000012.1"/>
</dbReference>
<reference evidence="4" key="1">
    <citation type="submission" date="2016-10" db="EMBL/GenBank/DDBJ databases">
        <authorList>
            <person name="Varghese N."/>
            <person name="Submissions S."/>
        </authorList>
    </citation>
    <scope>NUCLEOTIDE SEQUENCE [LARGE SCALE GENOMIC DNA]</scope>
    <source>
        <strain evidence="4">DSM 24740</strain>
    </source>
</reference>
<dbReference type="PANTHER" id="PTHR10098">
    <property type="entry name" value="RAPSYN-RELATED"/>
    <property type="match status" value="1"/>
</dbReference>
<dbReference type="InterPro" id="IPR024983">
    <property type="entry name" value="CHAT_dom"/>
</dbReference>
<name>A0A1H9H9Q4_9BACT</name>
<protein>
    <submittedName>
        <fullName evidence="3">CHAT domain-containing protein</fullName>
    </submittedName>
</protein>
<dbReference type="STRING" id="478744.SAMN05444359_11273"/>
<dbReference type="PANTHER" id="PTHR10098:SF108">
    <property type="entry name" value="TETRATRICOPEPTIDE REPEAT PROTEIN 28"/>
    <property type="match status" value="1"/>
</dbReference>
<evidence type="ECO:0000256" key="1">
    <source>
        <dbReference type="SAM" id="Coils"/>
    </source>
</evidence>
<accession>A0A1H9H9Q4</accession>
<keyword evidence="4" id="KW-1185">Reference proteome</keyword>
<dbReference type="InParanoid" id="A0A1H9H9Q4"/>
<dbReference type="OrthoDB" id="9771112at2"/>
<gene>
    <name evidence="3" type="ORF">SAMN05444359_11273</name>
</gene>
<proteinExistence type="predicted"/>
<evidence type="ECO:0000313" key="3">
    <source>
        <dbReference type="EMBL" id="SEQ59074.1"/>
    </source>
</evidence>
<keyword evidence="1" id="KW-0175">Coiled coil</keyword>
<organism evidence="3 4">
    <name type="scientific">Neolewinella agarilytica</name>
    <dbReference type="NCBI Taxonomy" id="478744"/>
    <lineage>
        <taxon>Bacteria</taxon>
        <taxon>Pseudomonadati</taxon>
        <taxon>Bacteroidota</taxon>
        <taxon>Saprospiria</taxon>
        <taxon>Saprospirales</taxon>
        <taxon>Lewinellaceae</taxon>
        <taxon>Neolewinella</taxon>
    </lineage>
</organism>
<feature type="coiled-coil region" evidence="1">
    <location>
        <begin position="511"/>
        <end position="538"/>
    </location>
</feature>
<dbReference type="AlphaFoldDB" id="A0A1H9H9Q4"/>
<sequence length="885" mass="99538">MQTTLLLVLLFSCQPNTLSVESFAELKQDLRANQLSGNDTERRQLLAQTDALSGQSTNDRACLTLYQAENAYENLAYEKAMQLGREALSLLKQSTDDDINADLYRLASLLTKLHFEHWQYTDSIVHYAQLAQAVRQQLPAARSLDLDLALLKVLELRVDYHFPEIEALVDSLKLPDNEATTQLHDTKAQLYLFQARAIRKQRFNLKSKTEIEQLFARSLSAVERAISQYQQQTSPRLPQAFAENAMHKAMLGTDEEFKDACQQMEASLRPEYPLRYGFTARLKAMRLTRNPESIAEATNYYREIYPQIQPFNVLLKDEADYFLEESAKQQKDYAALWEIAAAYLTNGRCASLDVLIPKTLTEQIPETIVCLNNLIDLATAKWIEYEQTGSLEALELADQYIGFVLANWSARQSNLSNSSLLYQLSAFGTEGLEIGVVSSIDQYRLAPAYAKALDVLQRMDAAKSLLMRRDLLKRDQQMDLPRYLLQDSLLTLQKRINVVETLQQLAPEAQQTALANQRQGLLNDRQQLEEQISTLNDNGKVGLLLNTSPPPASQLREESLLMYSWLGGKLFALALTEAGEKVVELDTTGISGNIKALRAILDVAVPDHQTIESYRSLAHRLYQQLFQSIAIILPPGQPLLVIPDGPLSTLPFEALLTEQPSTLTDRDELPFLLHRHRIRYASSWAVDQIHKNKKPFSVQNLSVAVVAHSGLAAYFQPTHDSLKMHAAQYQEHIGGTSPQRLQALATPANILHFSAHAKSNPDRLQDNYIYLSRNDKFDAASIESLNLTNKLVVLAACETRLGQQRAGEGNFTISRSFRLAGAQHVVSSLWQVKGPPTKELLEEFYRQLFAGQSPAEALWRAKVKMASGMGTKKYWWAGSWAGVVG</sequence>
<feature type="domain" description="CHAT" evidence="2">
    <location>
        <begin position="617"/>
        <end position="878"/>
    </location>
</feature>
<dbReference type="Proteomes" id="UP000199021">
    <property type="component" value="Unassembled WGS sequence"/>
</dbReference>
<dbReference type="EMBL" id="FOFB01000012">
    <property type="protein sequence ID" value="SEQ59074.1"/>
    <property type="molecule type" value="Genomic_DNA"/>
</dbReference>
<evidence type="ECO:0000313" key="4">
    <source>
        <dbReference type="Proteomes" id="UP000199021"/>
    </source>
</evidence>
<evidence type="ECO:0000259" key="2">
    <source>
        <dbReference type="Pfam" id="PF12770"/>
    </source>
</evidence>
<dbReference type="Pfam" id="PF12770">
    <property type="entry name" value="CHAT"/>
    <property type="match status" value="1"/>
</dbReference>